<dbReference type="EMBL" id="FONV01000007">
    <property type="protein sequence ID" value="SFF24638.1"/>
    <property type="molecule type" value="Genomic_DNA"/>
</dbReference>
<dbReference type="RefSeq" id="WP_239143628.1">
    <property type="nucleotide sequence ID" value="NZ_BOMT01000051.1"/>
</dbReference>
<evidence type="ECO:0000313" key="3">
    <source>
        <dbReference type="Proteomes" id="UP000199645"/>
    </source>
</evidence>
<dbReference type="Proteomes" id="UP000199645">
    <property type="component" value="Unassembled WGS sequence"/>
</dbReference>
<feature type="transmembrane region" description="Helical" evidence="1">
    <location>
        <begin position="137"/>
        <end position="159"/>
    </location>
</feature>
<feature type="transmembrane region" description="Helical" evidence="1">
    <location>
        <begin position="62"/>
        <end position="82"/>
    </location>
</feature>
<keyword evidence="1" id="KW-0812">Transmembrane</keyword>
<gene>
    <name evidence="2" type="ORF">SAMN05421541_107470</name>
</gene>
<dbReference type="STRING" id="35752.SAMN05421541_107470"/>
<sequence length="244" mass="24591">MNATMVRQGAQVNASAVLAEWTKLRTTPGPGWLLLATVAVTVALGSAVCVDGCDVPRIALSGVYLGQATVAVLGVLVVGAEFSCGLIRTTLAAVPGRAVMLAAKALVLAVPVAIAAAVAVGVCLARLPTHDGPVLRAALGTTVYLVLIAVMSVGVAAVVRDSGAAVGTVLGLLYLPPILVRAVSGSELREFVERVSPMSAGLAVQATTDLDRLPIGPWAGLGVLACWAAAALLAGFLALRLRDT</sequence>
<accession>A0A1I2H501</accession>
<feature type="transmembrane region" description="Helical" evidence="1">
    <location>
        <begin position="218"/>
        <end position="239"/>
    </location>
</feature>
<protein>
    <submittedName>
        <fullName evidence="2">ABC-2 type transport system permease protein</fullName>
    </submittedName>
</protein>
<dbReference type="AlphaFoldDB" id="A0A1I2H501"/>
<evidence type="ECO:0000313" key="2">
    <source>
        <dbReference type="EMBL" id="SFF24638.1"/>
    </source>
</evidence>
<feature type="transmembrane region" description="Helical" evidence="1">
    <location>
        <begin position="102"/>
        <end position="125"/>
    </location>
</feature>
<proteinExistence type="predicted"/>
<reference evidence="2 3" key="1">
    <citation type="submission" date="2016-10" db="EMBL/GenBank/DDBJ databases">
        <authorList>
            <person name="de Groot N.N."/>
        </authorList>
    </citation>
    <scope>NUCLEOTIDE SEQUENCE [LARGE SCALE GENOMIC DNA]</scope>
    <source>
        <strain evidence="2 3">DSM 43019</strain>
    </source>
</reference>
<name>A0A1I2H501_9ACTN</name>
<keyword evidence="1" id="KW-0472">Membrane</keyword>
<keyword evidence="3" id="KW-1185">Reference proteome</keyword>
<evidence type="ECO:0000256" key="1">
    <source>
        <dbReference type="SAM" id="Phobius"/>
    </source>
</evidence>
<organism evidence="2 3">
    <name type="scientific">Actinoplanes philippinensis</name>
    <dbReference type="NCBI Taxonomy" id="35752"/>
    <lineage>
        <taxon>Bacteria</taxon>
        <taxon>Bacillati</taxon>
        <taxon>Actinomycetota</taxon>
        <taxon>Actinomycetes</taxon>
        <taxon>Micromonosporales</taxon>
        <taxon>Micromonosporaceae</taxon>
        <taxon>Actinoplanes</taxon>
    </lineage>
</organism>
<feature type="transmembrane region" description="Helical" evidence="1">
    <location>
        <begin position="31"/>
        <end position="50"/>
    </location>
</feature>
<keyword evidence="1" id="KW-1133">Transmembrane helix</keyword>